<dbReference type="SUPFAM" id="SSF56752">
    <property type="entry name" value="D-aminoacid aminotransferase-like PLP-dependent enzymes"/>
    <property type="match status" value="1"/>
</dbReference>
<evidence type="ECO:0000313" key="14">
    <source>
        <dbReference type="Proteomes" id="UP000051888"/>
    </source>
</evidence>
<dbReference type="Gene3D" id="3.20.10.10">
    <property type="entry name" value="D-amino Acid Aminotransferase, subunit A, domain 2"/>
    <property type="match status" value="1"/>
</dbReference>
<proteinExistence type="inferred from homology"/>
<dbReference type="Gene3D" id="3.30.470.10">
    <property type="match status" value="1"/>
</dbReference>
<dbReference type="AlphaFoldDB" id="A0A0Q3TGV0"/>
<name>A0A0Q3TGV0_9BACI</name>
<keyword evidence="6 13" id="KW-0032">Aminotransferase</keyword>
<accession>A0A0Q3TGV0</accession>
<dbReference type="Pfam" id="PF01063">
    <property type="entry name" value="Aminotran_4"/>
    <property type="match status" value="1"/>
</dbReference>
<evidence type="ECO:0000256" key="6">
    <source>
        <dbReference type="ARBA" id="ARBA00022576"/>
    </source>
</evidence>
<dbReference type="STRING" id="157838.AN964_06975"/>
<evidence type="ECO:0000256" key="9">
    <source>
        <dbReference type="ARBA" id="ARBA00047911"/>
    </source>
</evidence>
<dbReference type="InterPro" id="IPR001544">
    <property type="entry name" value="Aminotrans_IV"/>
</dbReference>
<evidence type="ECO:0000256" key="8">
    <source>
        <dbReference type="ARBA" id="ARBA00022898"/>
    </source>
</evidence>
<dbReference type="GO" id="GO:0008652">
    <property type="term" value="P:amino acid biosynthetic process"/>
    <property type="evidence" value="ECO:0007669"/>
    <property type="project" value="UniProtKB-ARBA"/>
</dbReference>
<organism evidence="13 14">
    <name type="scientific">Heyndrickxia shackletonii</name>
    <dbReference type="NCBI Taxonomy" id="157838"/>
    <lineage>
        <taxon>Bacteria</taxon>
        <taxon>Bacillati</taxon>
        <taxon>Bacillota</taxon>
        <taxon>Bacilli</taxon>
        <taxon>Bacillales</taxon>
        <taxon>Bacillaceae</taxon>
        <taxon>Heyndrickxia</taxon>
    </lineage>
</organism>
<dbReference type="PANTHER" id="PTHR42743">
    <property type="entry name" value="AMINO-ACID AMINOTRANSFERASE"/>
    <property type="match status" value="1"/>
</dbReference>
<evidence type="ECO:0000256" key="4">
    <source>
        <dbReference type="ARBA" id="ARBA00012874"/>
    </source>
</evidence>
<dbReference type="InterPro" id="IPR043132">
    <property type="entry name" value="BCAT-like_C"/>
</dbReference>
<dbReference type="Proteomes" id="UP000051888">
    <property type="component" value="Unassembled WGS sequence"/>
</dbReference>
<gene>
    <name evidence="13" type="ORF">AN964_06975</name>
</gene>
<dbReference type="EMBL" id="LJJC01000004">
    <property type="protein sequence ID" value="KQL53256.1"/>
    <property type="molecule type" value="Genomic_DNA"/>
</dbReference>
<comment type="similarity">
    <text evidence="2 10">Belongs to the class-IV pyridoxal-phosphate-dependent aminotransferase family.</text>
</comment>
<evidence type="ECO:0000256" key="5">
    <source>
        <dbReference type="ARBA" id="ARBA00021779"/>
    </source>
</evidence>
<comment type="function">
    <text evidence="12">Acts on the D-isomers of alanine, leucine, aspartate, glutamate, aminobutyrate, norvaline and asparagine. The enzyme transfers an amino group from a substrate D-amino acid to the pyridoxal phosphate cofactor to form pyridoxamine and an alpha-keto acid in the first half-reaction.</text>
</comment>
<evidence type="ECO:0000256" key="7">
    <source>
        <dbReference type="ARBA" id="ARBA00022679"/>
    </source>
</evidence>
<evidence type="ECO:0000256" key="3">
    <source>
        <dbReference type="ARBA" id="ARBA00011738"/>
    </source>
</evidence>
<dbReference type="PROSITE" id="PS00770">
    <property type="entry name" value="AA_TRANSFER_CLASS_4"/>
    <property type="match status" value="1"/>
</dbReference>
<dbReference type="GO" id="GO:0030170">
    <property type="term" value="F:pyridoxal phosphate binding"/>
    <property type="evidence" value="ECO:0007669"/>
    <property type="project" value="InterPro"/>
</dbReference>
<dbReference type="NCBIfam" id="NF005209">
    <property type="entry name" value="PRK06680.1"/>
    <property type="match status" value="1"/>
</dbReference>
<dbReference type="CDD" id="cd01558">
    <property type="entry name" value="D-AAT_like"/>
    <property type="match status" value="1"/>
</dbReference>
<comment type="catalytic activity">
    <reaction evidence="9 12">
        <text>D-alanine + 2-oxoglutarate = D-glutamate + pyruvate</text>
        <dbReference type="Rhea" id="RHEA:15869"/>
        <dbReference type="ChEBI" id="CHEBI:15361"/>
        <dbReference type="ChEBI" id="CHEBI:16810"/>
        <dbReference type="ChEBI" id="CHEBI:29986"/>
        <dbReference type="ChEBI" id="CHEBI:57416"/>
        <dbReference type="EC" id="2.6.1.21"/>
    </reaction>
</comment>
<dbReference type="InterPro" id="IPR018300">
    <property type="entry name" value="Aminotrans_IV_CS"/>
</dbReference>
<dbReference type="FunFam" id="3.30.470.10:FF:000009">
    <property type="entry name" value="D-alanine aminotransferase"/>
    <property type="match status" value="1"/>
</dbReference>
<dbReference type="GO" id="GO:0005829">
    <property type="term" value="C:cytosol"/>
    <property type="evidence" value="ECO:0007669"/>
    <property type="project" value="TreeGrafter"/>
</dbReference>
<dbReference type="InterPro" id="IPR036038">
    <property type="entry name" value="Aminotransferase-like"/>
</dbReference>
<dbReference type="EC" id="2.6.1.21" evidence="4 12"/>
<dbReference type="GO" id="GO:0046394">
    <property type="term" value="P:carboxylic acid biosynthetic process"/>
    <property type="evidence" value="ECO:0007669"/>
    <property type="project" value="UniProtKB-ARBA"/>
</dbReference>
<keyword evidence="8 11" id="KW-0663">Pyridoxal phosphate</keyword>
<protein>
    <recommendedName>
        <fullName evidence="5 12">D-alanine aminotransferase</fullName>
        <ecNumber evidence="4 12">2.6.1.21</ecNumber>
    </recommendedName>
</protein>
<evidence type="ECO:0000256" key="12">
    <source>
        <dbReference type="RuleBase" id="RU004520"/>
    </source>
</evidence>
<comment type="subunit">
    <text evidence="3">Homodimer.</text>
</comment>
<comment type="caution">
    <text evidence="13">The sequence shown here is derived from an EMBL/GenBank/DDBJ whole genome shotgun (WGS) entry which is preliminary data.</text>
</comment>
<keyword evidence="14" id="KW-1185">Reference proteome</keyword>
<dbReference type="FunFam" id="3.20.10.10:FF:000002">
    <property type="entry name" value="D-alanine aminotransferase"/>
    <property type="match status" value="1"/>
</dbReference>
<dbReference type="InterPro" id="IPR005784">
    <property type="entry name" value="D_amino_transT"/>
</dbReference>
<keyword evidence="7 13" id="KW-0808">Transferase</keyword>
<dbReference type="RefSeq" id="WP_055738985.1">
    <property type="nucleotide sequence ID" value="NZ_JAAIWL010000054.1"/>
</dbReference>
<dbReference type="GO" id="GO:0046416">
    <property type="term" value="P:D-amino acid metabolic process"/>
    <property type="evidence" value="ECO:0007669"/>
    <property type="project" value="InterPro"/>
</dbReference>
<dbReference type="PATRIC" id="fig|157838.3.peg.1536"/>
<dbReference type="OrthoDB" id="9805628at2"/>
<sequence>MGKVIFNGELVERENVKVDIEDRGYQFGDGIYEVIRVYNGELFTKKEHVQRLYESGEKIGIKIPYEKDVLCKKLEELVQENHLETGIIYLQISRGVSPRQHGYPTPEVEPTFVAYTKPMDRPEDLMKSGAKGLLVEDIRWLRCDIKSLNLLGNIMAKQKAAESGCFEAIQHRGETVTEGSSSNVFIVKDGILKTHPAVNLILNGITRQVILRICKHNQIPVKEESFTVDDIKTADEIFISSTTSEIMPIIQLDGSVIGNGEPGEITKKLQKLFVEEIQKECKNVVLQ</sequence>
<evidence type="ECO:0000256" key="10">
    <source>
        <dbReference type="RuleBase" id="RU004106"/>
    </source>
</evidence>
<dbReference type="InterPro" id="IPR043131">
    <property type="entry name" value="BCAT-like_N"/>
</dbReference>
<evidence type="ECO:0000256" key="1">
    <source>
        <dbReference type="ARBA" id="ARBA00001933"/>
    </source>
</evidence>
<dbReference type="NCBIfam" id="TIGR01121">
    <property type="entry name" value="D_amino_aminoT"/>
    <property type="match status" value="1"/>
</dbReference>
<dbReference type="InterPro" id="IPR050571">
    <property type="entry name" value="Class-IV_PLP-Dep_Aminotrnsfr"/>
</dbReference>
<evidence type="ECO:0000313" key="13">
    <source>
        <dbReference type="EMBL" id="KQL53256.1"/>
    </source>
</evidence>
<evidence type="ECO:0000256" key="2">
    <source>
        <dbReference type="ARBA" id="ARBA00009320"/>
    </source>
</evidence>
<dbReference type="GO" id="GO:0047810">
    <property type="term" value="F:D-alanine-2-oxoglutarate aminotransferase activity"/>
    <property type="evidence" value="ECO:0007669"/>
    <property type="project" value="UniProtKB-EC"/>
</dbReference>
<comment type="cofactor">
    <cofactor evidence="1 11">
        <name>pyridoxal 5'-phosphate</name>
        <dbReference type="ChEBI" id="CHEBI:597326"/>
    </cofactor>
</comment>
<reference evidence="13 14" key="1">
    <citation type="submission" date="2015-09" db="EMBL/GenBank/DDBJ databases">
        <title>Genome sequencing project for genomic taxonomy and phylogenomics of Bacillus-like bacteria.</title>
        <authorList>
            <person name="Liu B."/>
            <person name="Wang J."/>
            <person name="Zhu Y."/>
            <person name="Liu G."/>
            <person name="Chen Q."/>
            <person name="Chen Z."/>
            <person name="Lan J."/>
            <person name="Che J."/>
            <person name="Ge C."/>
            <person name="Shi H."/>
            <person name="Pan Z."/>
            <person name="Liu X."/>
        </authorList>
    </citation>
    <scope>NUCLEOTIDE SEQUENCE [LARGE SCALE GENOMIC DNA]</scope>
    <source>
        <strain evidence="13 14">LMG 18435</strain>
    </source>
</reference>
<evidence type="ECO:0000256" key="11">
    <source>
        <dbReference type="RuleBase" id="RU004516"/>
    </source>
</evidence>
<dbReference type="PANTHER" id="PTHR42743:SF10">
    <property type="entry name" value="D-ALANINE AMINOTRANSFERASE"/>
    <property type="match status" value="1"/>
</dbReference>